<proteinExistence type="predicted"/>
<dbReference type="AlphaFoldDB" id="A0A7G5BW46"/>
<feature type="compositionally biased region" description="Low complexity" evidence="1">
    <location>
        <begin position="99"/>
        <end position="119"/>
    </location>
</feature>
<evidence type="ECO:0000256" key="1">
    <source>
        <dbReference type="SAM" id="MobiDB-lite"/>
    </source>
</evidence>
<evidence type="ECO:0000313" key="2">
    <source>
        <dbReference type="EMBL" id="QMV41180.1"/>
    </source>
</evidence>
<dbReference type="Proteomes" id="UP000515679">
    <property type="component" value="Chromosome"/>
</dbReference>
<accession>A0A7G5BW46</accession>
<sequence>MANSKKLLVTAIAAVILLTGCGADSTNQASSTPVAQGNGGDIPQDQRGQAPGQGQGRSPMMGADLLGKIKSVNGETITVYKSSFVPGERGQGGGPQPPGDNAQPPSGEGNQPPQGEGQNRPNMENMFSEETSDIQITPVTKIVKIAFENQQRTETELTAAELKADDIVSVDLEDNTQNAVTITISEGGFGGMGGMGGGPRGQRQQQGQQHGDAPAAEQSNGN</sequence>
<gene>
    <name evidence="2" type="ORF">FPL14_08210</name>
</gene>
<organism evidence="2 3">
    <name type="scientific">Cohnella cholangitidis</name>
    <dbReference type="NCBI Taxonomy" id="2598458"/>
    <lineage>
        <taxon>Bacteria</taxon>
        <taxon>Bacillati</taxon>
        <taxon>Bacillota</taxon>
        <taxon>Bacilli</taxon>
        <taxon>Bacillales</taxon>
        <taxon>Paenibacillaceae</taxon>
        <taxon>Cohnella</taxon>
    </lineage>
</organism>
<reference evidence="2 3" key="1">
    <citation type="submission" date="2019-07" db="EMBL/GenBank/DDBJ databases">
        <authorList>
            <person name="Kim J.K."/>
            <person name="Cheong H.-M."/>
            <person name="Choi Y."/>
            <person name="Hwang K.J."/>
            <person name="Lee S."/>
            <person name="Choi C."/>
        </authorList>
    </citation>
    <scope>NUCLEOTIDE SEQUENCE [LARGE SCALE GENOMIC DNA]</scope>
    <source>
        <strain evidence="2 3">KS 22</strain>
    </source>
</reference>
<feature type="compositionally biased region" description="Gly residues" evidence="1">
    <location>
        <begin position="187"/>
        <end position="200"/>
    </location>
</feature>
<keyword evidence="3" id="KW-1185">Reference proteome</keyword>
<dbReference type="PROSITE" id="PS51257">
    <property type="entry name" value="PROKAR_LIPOPROTEIN"/>
    <property type="match status" value="1"/>
</dbReference>
<dbReference type="KEGG" id="cchl:FPL14_08210"/>
<feature type="compositionally biased region" description="Polar residues" evidence="1">
    <location>
        <begin position="25"/>
        <end position="35"/>
    </location>
</feature>
<feature type="region of interest" description="Disordered" evidence="1">
    <location>
        <begin position="82"/>
        <end position="124"/>
    </location>
</feature>
<name>A0A7G5BW46_9BACL</name>
<dbReference type="EMBL" id="CP041969">
    <property type="protein sequence ID" value="QMV41180.1"/>
    <property type="molecule type" value="Genomic_DNA"/>
</dbReference>
<protein>
    <submittedName>
        <fullName evidence="2">Uncharacterized protein</fullName>
    </submittedName>
</protein>
<feature type="compositionally biased region" description="Low complexity" evidence="1">
    <location>
        <begin position="43"/>
        <end position="52"/>
    </location>
</feature>
<feature type="compositionally biased region" description="Low complexity" evidence="1">
    <location>
        <begin position="201"/>
        <end position="211"/>
    </location>
</feature>
<feature type="region of interest" description="Disordered" evidence="1">
    <location>
        <begin position="184"/>
        <end position="222"/>
    </location>
</feature>
<feature type="region of interest" description="Disordered" evidence="1">
    <location>
        <begin position="25"/>
        <end position="65"/>
    </location>
</feature>
<dbReference type="RefSeq" id="WP_182302540.1">
    <property type="nucleotide sequence ID" value="NZ_CP041969.1"/>
</dbReference>
<evidence type="ECO:0000313" key="3">
    <source>
        <dbReference type="Proteomes" id="UP000515679"/>
    </source>
</evidence>